<accession>A0A1B9AAZ0</accession>
<dbReference type="SUPFAM" id="SSF51735">
    <property type="entry name" value="NAD(P)-binding Rossmann-fold domains"/>
    <property type="match status" value="1"/>
</dbReference>
<evidence type="ECO:0000313" key="1">
    <source>
        <dbReference type="EMBL" id="OCA80931.1"/>
    </source>
</evidence>
<sequence>MLLLNEKHMQQAASMADIMEAVKTAYEIYDKEQFQMDARTHLSHNENTLLLMPCYANQSFGTKIVSVFPHNRSSPVTQGMMILTDGNNGTTKALLNGTYLTGLRTGALGGLAARYLAPDDARSIGLIGTGVQGFYQLAAICLEYPIQDIYLFNRTPEKAIAFSEKIKSHISPHVNIHIKHQPHEIISRADVIVTATTAHTPVLPNDPDLYNGKLVIGVGSFQSNMRELPEELFKKADHLFIDTLDAIQESGDVIDPLKSRWLTESQVIPFSSVVTGKVTPPLSTEKPIIFKSTGMALFDVIAASVIYEKAVEQGIGLKVEL</sequence>
<dbReference type="GO" id="GO:0005737">
    <property type="term" value="C:cytoplasm"/>
    <property type="evidence" value="ECO:0007669"/>
    <property type="project" value="TreeGrafter"/>
</dbReference>
<dbReference type="RefSeq" id="WP_065412375.1">
    <property type="nucleotide sequence ID" value="NZ_MAYT01000032.1"/>
</dbReference>
<dbReference type="PIRSF" id="PIRSF001439">
    <property type="entry name" value="CryM"/>
    <property type="match status" value="1"/>
</dbReference>
<dbReference type="InterPro" id="IPR023401">
    <property type="entry name" value="ODC_N"/>
</dbReference>
<dbReference type="InterPro" id="IPR036291">
    <property type="entry name" value="NAD(P)-bd_dom_sf"/>
</dbReference>
<dbReference type="PANTHER" id="PTHR13812:SF19">
    <property type="entry name" value="KETIMINE REDUCTASE MU-CRYSTALLIN"/>
    <property type="match status" value="1"/>
</dbReference>
<evidence type="ECO:0000313" key="2">
    <source>
        <dbReference type="Proteomes" id="UP000092578"/>
    </source>
</evidence>
<dbReference type="Pfam" id="PF02423">
    <property type="entry name" value="OCD_Mu_crystall"/>
    <property type="match status" value="1"/>
</dbReference>
<organism evidence="1 2">
    <name type="scientific">Pseudobacillus wudalianchiensis</name>
    <dbReference type="NCBI Taxonomy" id="1743143"/>
    <lineage>
        <taxon>Bacteria</taxon>
        <taxon>Bacillati</taxon>
        <taxon>Bacillota</taxon>
        <taxon>Bacilli</taxon>
        <taxon>Bacillales</taxon>
        <taxon>Bacillaceae</taxon>
        <taxon>Pseudobacillus</taxon>
    </lineage>
</organism>
<name>A0A1B9AAZ0_9BACI</name>
<comment type="caution">
    <text evidence="1">The sequence shown here is derived from an EMBL/GenBank/DDBJ whole genome shotgun (WGS) entry which is preliminary data.</text>
</comment>
<gene>
    <name evidence="1" type="ORF">A8F95_17670</name>
</gene>
<dbReference type="PANTHER" id="PTHR13812">
    <property type="entry name" value="KETIMINE REDUCTASE MU-CRYSTALLIN"/>
    <property type="match status" value="1"/>
</dbReference>
<dbReference type="EMBL" id="MAYT01000032">
    <property type="protein sequence ID" value="OCA80931.1"/>
    <property type="molecule type" value="Genomic_DNA"/>
</dbReference>
<proteinExistence type="predicted"/>
<protein>
    <submittedName>
        <fullName evidence="1">Ornithine cyclodeaminase</fullName>
    </submittedName>
</protein>
<dbReference type="Gene3D" id="3.40.50.720">
    <property type="entry name" value="NAD(P)-binding Rossmann-like Domain"/>
    <property type="match status" value="1"/>
</dbReference>
<keyword evidence="2" id="KW-1185">Reference proteome</keyword>
<dbReference type="AlphaFoldDB" id="A0A1B9AAZ0"/>
<dbReference type="Proteomes" id="UP000092578">
    <property type="component" value="Unassembled WGS sequence"/>
</dbReference>
<dbReference type="Gene3D" id="3.30.1780.10">
    <property type="entry name" value="ornithine cyclodeaminase, domain 1"/>
    <property type="match status" value="1"/>
</dbReference>
<dbReference type="InterPro" id="IPR003462">
    <property type="entry name" value="ODC_Mu_crystall"/>
</dbReference>
<reference evidence="2" key="1">
    <citation type="submission" date="2016-05" db="EMBL/GenBank/DDBJ databases">
        <authorList>
            <person name="Liu B."/>
            <person name="Wang J."/>
            <person name="Zhu Y."/>
            <person name="Liu G."/>
            <person name="Chen Q."/>
            <person name="Chen Z."/>
            <person name="Lan J."/>
            <person name="Che J."/>
            <person name="Ge C."/>
            <person name="Shi H."/>
            <person name="Pan Z."/>
            <person name="Liu X."/>
        </authorList>
    </citation>
    <scope>NUCLEOTIDE SEQUENCE [LARGE SCALE GENOMIC DNA]</scope>
    <source>
        <strain evidence="2">FJAT-27215</strain>
    </source>
</reference>